<proteinExistence type="predicted"/>
<dbReference type="EMBL" id="CP133613">
    <property type="protein sequence ID" value="WMV16031.1"/>
    <property type="molecule type" value="Genomic_DNA"/>
</dbReference>
<keyword evidence="1" id="KW-0472">Membrane</keyword>
<evidence type="ECO:0000313" key="2">
    <source>
        <dbReference type="EMBL" id="WMV16031.1"/>
    </source>
</evidence>
<keyword evidence="1" id="KW-0812">Transmembrane</keyword>
<evidence type="ECO:0000256" key="1">
    <source>
        <dbReference type="SAM" id="Phobius"/>
    </source>
</evidence>
<name>A0AAF0Q8L7_SOLVR</name>
<dbReference type="AlphaFoldDB" id="A0AAF0Q8L7"/>
<organism evidence="2 3">
    <name type="scientific">Solanum verrucosum</name>
    <dbReference type="NCBI Taxonomy" id="315347"/>
    <lineage>
        <taxon>Eukaryota</taxon>
        <taxon>Viridiplantae</taxon>
        <taxon>Streptophyta</taxon>
        <taxon>Embryophyta</taxon>
        <taxon>Tracheophyta</taxon>
        <taxon>Spermatophyta</taxon>
        <taxon>Magnoliopsida</taxon>
        <taxon>eudicotyledons</taxon>
        <taxon>Gunneridae</taxon>
        <taxon>Pentapetalae</taxon>
        <taxon>asterids</taxon>
        <taxon>lamiids</taxon>
        <taxon>Solanales</taxon>
        <taxon>Solanaceae</taxon>
        <taxon>Solanoideae</taxon>
        <taxon>Solaneae</taxon>
        <taxon>Solanum</taxon>
    </lineage>
</organism>
<reference evidence="2" key="1">
    <citation type="submission" date="2023-08" db="EMBL/GenBank/DDBJ databases">
        <title>A de novo genome assembly of Solanum verrucosum Schlechtendal, a Mexican diploid species geographically isolated from the other diploid A-genome species in potato relatives.</title>
        <authorList>
            <person name="Hosaka K."/>
        </authorList>
    </citation>
    <scope>NUCLEOTIDE SEQUENCE</scope>
    <source>
        <tissue evidence="2">Young leaves</tissue>
    </source>
</reference>
<sequence length="81" mass="9352">MRKTQHFPKKSFTADSSQQVHTNNYEGSLFMCNNLPVCLGKLQLIKPDEQVNFRGMCISFLAWGTLLFFSLPSRRGLHQFN</sequence>
<accession>A0AAF0Q8L7</accession>
<dbReference type="Proteomes" id="UP001234989">
    <property type="component" value="Chromosome 2"/>
</dbReference>
<evidence type="ECO:0000313" key="3">
    <source>
        <dbReference type="Proteomes" id="UP001234989"/>
    </source>
</evidence>
<protein>
    <submittedName>
        <fullName evidence="2">Uncharacterized protein</fullName>
    </submittedName>
</protein>
<keyword evidence="1" id="KW-1133">Transmembrane helix</keyword>
<feature type="transmembrane region" description="Helical" evidence="1">
    <location>
        <begin position="51"/>
        <end position="71"/>
    </location>
</feature>
<gene>
    <name evidence="2" type="ORF">MTR67_009416</name>
</gene>
<keyword evidence="3" id="KW-1185">Reference proteome</keyword>